<dbReference type="InterPro" id="IPR043504">
    <property type="entry name" value="Peptidase_S1_PA_chymotrypsin"/>
</dbReference>
<dbReference type="PANTHER" id="PTHR36234">
    <property type="entry name" value="LYSYL ENDOPEPTIDASE"/>
    <property type="match status" value="1"/>
</dbReference>
<dbReference type="EMBL" id="JADBEF010000001">
    <property type="protein sequence ID" value="MBE1557835.1"/>
    <property type="molecule type" value="Genomic_DNA"/>
</dbReference>
<dbReference type="RefSeq" id="WP_192773364.1">
    <property type="nucleotide sequence ID" value="NZ_BAAASY010000023.1"/>
</dbReference>
<proteinExistence type="inferred from homology"/>
<protein>
    <recommendedName>
        <fullName evidence="6">Serine protease</fullName>
        <ecNumber evidence="6">3.4.21.-</ecNumber>
    </recommendedName>
</protein>
<accession>A0ABR9K7Q3</accession>
<dbReference type="Pfam" id="PF13365">
    <property type="entry name" value="Trypsin_2"/>
    <property type="match status" value="1"/>
</dbReference>
<evidence type="ECO:0000256" key="5">
    <source>
        <dbReference type="ARBA" id="ARBA00022825"/>
    </source>
</evidence>
<dbReference type="Gene3D" id="3.40.50.1820">
    <property type="entry name" value="alpha/beta hydrolase"/>
    <property type="match status" value="1"/>
</dbReference>
<keyword evidence="2 6" id="KW-0645">Protease</keyword>
<dbReference type="PANTHER" id="PTHR36234:SF5">
    <property type="entry name" value="LYSYL ENDOPEPTIDASE"/>
    <property type="match status" value="1"/>
</dbReference>
<evidence type="ECO:0000256" key="4">
    <source>
        <dbReference type="ARBA" id="ARBA00022801"/>
    </source>
</evidence>
<evidence type="ECO:0000256" key="6">
    <source>
        <dbReference type="RuleBase" id="RU004296"/>
    </source>
</evidence>
<evidence type="ECO:0000313" key="8">
    <source>
        <dbReference type="Proteomes" id="UP000661607"/>
    </source>
</evidence>
<reference evidence="7 8" key="1">
    <citation type="submission" date="2020-10" db="EMBL/GenBank/DDBJ databases">
        <title>Sequencing the genomes of 1000 actinobacteria strains.</title>
        <authorList>
            <person name="Klenk H.-P."/>
        </authorList>
    </citation>
    <scope>NUCLEOTIDE SEQUENCE [LARGE SCALE GENOMIC DNA]</scope>
    <source>
        <strain evidence="7 8">DSM 43748</strain>
    </source>
</reference>
<dbReference type="EC" id="3.4.21.-" evidence="6"/>
<evidence type="ECO:0000313" key="7">
    <source>
        <dbReference type="EMBL" id="MBE1557835.1"/>
    </source>
</evidence>
<dbReference type="InterPro" id="IPR009003">
    <property type="entry name" value="Peptidase_S1_PA"/>
</dbReference>
<dbReference type="PRINTS" id="PR00839">
    <property type="entry name" value="V8PROTEASE"/>
</dbReference>
<dbReference type="Gene3D" id="2.40.10.10">
    <property type="entry name" value="Trypsin-like serine proteases"/>
    <property type="match status" value="2"/>
</dbReference>
<dbReference type="Proteomes" id="UP000661607">
    <property type="component" value="Unassembled WGS sequence"/>
</dbReference>
<comment type="similarity">
    <text evidence="1 6">Belongs to the peptidase S1B family.</text>
</comment>
<organism evidence="7 8">
    <name type="scientific">Nonomuraea africana</name>
    <dbReference type="NCBI Taxonomy" id="46171"/>
    <lineage>
        <taxon>Bacteria</taxon>
        <taxon>Bacillati</taxon>
        <taxon>Actinomycetota</taxon>
        <taxon>Actinomycetes</taxon>
        <taxon>Streptosporangiales</taxon>
        <taxon>Streptosporangiaceae</taxon>
        <taxon>Nonomuraea</taxon>
    </lineage>
</organism>
<evidence type="ECO:0000256" key="1">
    <source>
        <dbReference type="ARBA" id="ARBA00008764"/>
    </source>
</evidence>
<dbReference type="InterPro" id="IPR029058">
    <property type="entry name" value="AB_hydrolase_fold"/>
</dbReference>
<comment type="caution">
    <text evidence="7">The sequence shown here is derived from an EMBL/GenBank/DDBJ whole genome shotgun (WGS) entry which is preliminary data.</text>
</comment>
<keyword evidence="8" id="KW-1185">Reference proteome</keyword>
<keyword evidence="4 6" id="KW-0378">Hydrolase</keyword>
<name>A0ABR9K7Q3_9ACTN</name>
<sequence length="594" mass="63262">MTPIARIVDDVDQLAARAERLVARGQVPVSTIERLVNEGVARGAPLYERIIGAAADFQAANFLCRGARAITSVARISISSPGRELPQGTGFMVSPRLLLTNNHVLPTPSAALDVVVEFGAEAGIDNQPQTPTRFRLDPSACFLTDEHLDYTLVLVKAAPDGREAGTVFGWNPLIAQQGKIVAGEPVNVVGHPYGRPKEISIRDNELREQTEQCLRYTTDTEPGSSGSPVFNDQWEVVALHHKAVDDPPGSQNWVSNEGVRVSVILAHLAARELPAATRALLAELGPGAGLGSVPVLVATAPTLPPPGLTARPTSFGGARHLLFLHGRGQERRDPLELRRQWTAGLNKGLTLAELPTFDPADVWLPYYGDRLVEPATEAPAAPTARLLYEQLIGEAAMMAGMPSDARREGLLTGLHGALSWLASATNLDRLLISAVFRDVATYLDDPAVRQGVLDAVLRTVPRSGRLVVVAHSLGSVVAMDLMDSLPAGVEVPLLVTVGSPLGLDSVHRNLLSGGPSRPGRVADWLNVWCPADPVCIGCPLDDDWKGQVAERAVENPLQRAHDVAEYLSHPAVARAISSVLTPASAGLDGAGRRP</sequence>
<dbReference type="SUPFAM" id="SSF50494">
    <property type="entry name" value="Trypsin-like serine proteases"/>
    <property type="match status" value="1"/>
</dbReference>
<keyword evidence="3" id="KW-0732">Signal</keyword>
<dbReference type="InterPro" id="IPR008256">
    <property type="entry name" value="Peptidase_S1B"/>
</dbReference>
<dbReference type="SUPFAM" id="SSF53474">
    <property type="entry name" value="alpha/beta-Hydrolases"/>
    <property type="match status" value="1"/>
</dbReference>
<evidence type="ECO:0000256" key="2">
    <source>
        <dbReference type="ARBA" id="ARBA00022670"/>
    </source>
</evidence>
<gene>
    <name evidence="7" type="ORF">H4W81_000614</name>
</gene>
<evidence type="ECO:0000256" key="3">
    <source>
        <dbReference type="ARBA" id="ARBA00022729"/>
    </source>
</evidence>
<keyword evidence="5 6" id="KW-0720">Serine protease</keyword>